<dbReference type="NCBIfam" id="NF040785">
    <property type="entry name" value="CD3324_fam"/>
    <property type="match status" value="1"/>
</dbReference>
<dbReference type="OrthoDB" id="9800398at2"/>
<dbReference type="PANTHER" id="PTHR37812">
    <property type="entry name" value="MU-LIKE PROPHAGE FLUMU PROTEIN C"/>
    <property type="match status" value="1"/>
</dbReference>
<dbReference type="Gene3D" id="1.10.10.60">
    <property type="entry name" value="Homeodomain-like"/>
    <property type="match status" value="1"/>
</dbReference>
<reference evidence="2 3" key="1">
    <citation type="submission" date="2016-11" db="EMBL/GenBank/DDBJ databases">
        <authorList>
            <person name="Jaros S."/>
            <person name="Januszkiewicz K."/>
            <person name="Wedrychowicz H."/>
        </authorList>
    </citation>
    <scope>NUCLEOTIDE SEQUENCE [LARGE SCALE GENOMIC DNA]</scope>
    <source>
        <strain evidence="2 3">CGMCC 1.10681</strain>
    </source>
</reference>
<dbReference type="InterPro" id="IPR052411">
    <property type="entry name" value="c-mor_Regulatory_Protein"/>
</dbReference>
<dbReference type="Pfam" id="PF08765">
    <property type="entry name" value="Mor"/>
    <property type="match status" value="1"/>
</dbReference>
<dbReference type="PANTHER" id="PTHR37812:SF1">
    <property type="entry name" value="MU-LIKE PROPHAGE FLUMU PROTEIN C"/>
    <property type="match status" value="1"/>
</dbReference>
<dbReference type="RefSeq" id="WP_139251838.1">
    <property type="nucleotide sequence ID" value="NZ_FRCZ01000006.1"/>
</dbReference>
<sequence>MKVTKAQEIIPEDLLQKLQQHIQGETIYIPKKQGRLQWGAQSGNREYYDKRNQQIKEAFYNGRDIEDLATQYCLAIETIKKIIYRKE</sequence>
<organism evidence="2 3">
    <name type="scientific">Gracilibacillus kekensis</name>
    <dbReference type="NCBI Taxonomy" id="1027249"/>
    <lineage>
        <taxon>Bacteria</taxon>
        <taxon>Bacillati</taxon>
        <taxon>Bacillota</taxon>
        <taxon>Bacilli</taxon>
        <taxon>Bacillales</taxon>
        <taxon>Bacillaceae</taxon>
        <taxon>Gracilibacillus</taxon>
    </lineage>
</organism>
<name>A0A1M7Q7N5_9BACI</name>
<evidence type="ECO:0000313" key="3">
    <source>
        <dbReference type="Proteomes" id="UP000184184"/>
    </source>
</evidence>
<dbReference type="InterPro" id="IPR009057">
    <property type="entry name" value="Homeodomain-like_sf"/>
</dbReference>
<dbReference type="AlphaFoldDB" id="A0A1M7Q7N5"/>
<gene>
    <name evidence="2" type="ORF">SAMN05216179_2873</name>
</gene>
<feature type="domain" description="Mor transcription activator" evidence="1">
    <location>
        <begin position="8"/>
        <end position="85"/>
    </location>
</feature>
<evidence type="ECO:0000259" key="1">
    <source>
        <dbReference type="Pfam" id="PF08765"/>
    </source>
</evidence>
<evidence type="ECO:0000313" key="2">
    <source>
        <dbReference type="EMBL" id="SHN26558.1"/>
    </source>
</evidence>
<dbReference type="InterPro" id="IPR049739">
    <property type="entry name" value="YraL-like"/>
</dbReference>
<dbReference type="EMBL" id="FRCZ01000006">
    <property type="protein sequence ID" value="SHN26558.1"/>
    <property type="molecule type" value="Genomic_DNA"/>
</dbReference>
<dbReference type="SUPFAM" id="SSF46689">
    <property type="entry name" value="Homeodomain-like"/>
    <property type="match status" value="1"/>
</dbReference>
<accession>A0A1M7Q7N5</accession>
<protein>
    <submittedName>
        <fullName evidence="2">Mor transcription activator family protein</fullName>
    </submittedName>
</protein>
<dbReference type="Proteomes" id="UP000184184">
    <property type="component" value="Unassembled WGS sequence"/>
</dbReference>
<dbReference type="InterPro" id="IPR014875">
    <property type="entry name" value="Mor_transcription_activator"/>
</dbReference>
<proteinExistence type="predicted"/>
<dbReference type="STRING" id="1027249.SAMN05216179_2873"/>
<keyword evidence="3" id="KW-1185">Reference proteome</keyword>